<evidence type="ECO:0000256" key="6">
    <source>
        <dbReference type="RuleBase" id="RU365068"/>
    </source>
</evidence>
<evidence type="ECO:0000256" key="3">
    <source>
        <dbReference type="ARBA" id="ARBA00022806"/>
    </source>
</evidence>
<dbReference type="PROSITE" id="PS51192">
    <property type="entry name" value="HELICASE_ATP_BIND_1"/>
    <property type="match status" value="1"/>
</dbReference>
<dbReference type="CDD" id="cd17956">
    <property type="entry name" value="DEADc_DDX51"/>
    <property type="match status" value="1"/>
</dbReference>
<evidence type="ECO:0000313" key="11">
    <source>
        <dbReference type="Proteomes" id="UP000199069"/>
    </source>
</evidence>
<dbReference type="STRING" id="5286.A0A0K3CPZ5"/>
<evidence type="ECO:0000256" key="1">
    <source>
        <dbReference type="ARBA" id="ARBA00022741"/>
    </source>
</evidence>
<keyword evidence="5 6" id="KW-0694">RNA-binding</keyword>
<evidence type="ECO:0000256" key="4">
    <source>
        <dbReference type="ARBA" id="ARBA00022840"/>
    </source>
</evidence>
<evidence type="ECO:0000259" key="8">
    <source>
        <dbReference type="PROSITE" id="PS51192"/>
    </source>
</evidence>
<sequence length="1021" mass="110904">MAASEDFGGWQPAPGESPAELEKRLKREKRAAKLAELNGTASAPSPSSAPRPQANGNSGEAYGGWTPAPGESPAEREKRLKREKRAQKMAELNGGSGGGGPASYDAPPHAGMSAPRENYGGWQPAPGESPAEREKRLKREKRAAMLASQGAAPPPSHTPASFVPPPSSLSTPAAPASDAGTADTAAKKSKNTQSLTTARLKYLKRKKNKRKAKKAAQPKGKKKAGDAEDLDGEEKVVVGQKRQREEDSDSSDDSSDESDAEEDKPAPPPTLAGQDKWPELTEEQRKAKLEKIAQMKAERREKRLAKKAEIKRIKAEGGVVPPPKPRVVETTKPRVRQTTVVKEPTPPPAEDETQEPTEEELAEQKRQEEIAARKALKALKKQQRRLPEEERKAALAKAEAELLPPQQDANGDVSMADGAAGDEEESTLIPTAPGAVIDQPAPARSPSPAAPASPPAPLYRLPSATRPAPPSAKILSALNVHESVRDKQVVDPTRKVPIGDKLGEDGTGVSERGRKRLKGDMGVEEWFAVQTAVLPLLLPPSAQLPALYSPFNPPRDVCVSAPTGSGKTLSYVVPIVETLQQRVVTRLRALVLLPTRDLVGQVRETFEQYAKGTGLKVGVATGQHSFSHEQSVLVGDDVPADIEGGASQVDILIATPGRLMDHLKSTAGFSLQHLRFLVVDEADRLLTQSFHDWLPTVLSALKPSFSAPALREDDDLLSVKREKRAKRSSTTAKKADALAPSWWDAEGKVGRVASDLDERCHGSCQKLLFSATLSRDPANIDALHLHRPVYISVEDALDPHAEGEAIDSELKFTFPAELSEHMIISPASYKPLYLFHLLHTLSISSALCFTKSVEAATRLAKLVEFFEEARAASADGSETKKVVVKAYSSELAASERHKVLREFKKGEVQMLICSDLIARGNDIPNVSHVISYDIPVDMRKYVHRVGRTARAGNKGDAWSLVEEQEVAPFRSIMSKAQHYQKIERVKVKDKVVEPFVPAYQVALERLKQYFATGRTREQSTA</sequence>
<dbReference type="EC" id="3.6.4.13" evidence="6"/>
<feature type="compositionally biased region" description="Pro residues" evidence="7">
    <location>
        <begin position="152"/>
        <end position="167"/>
    </location>
</feature>
<dbReference type="InterPro" id="IPR000629">
    <property type="entry name" value="RNA-helicase_DEAD-box_CS"/>
</dbReference>
<dbReference type="GO" id="GO:0003723">
    <property type="term" value="F:RNA binding"/>
    <property type="evidence" value="ECO:0007669"/>
    <property type="project" value="UniProtKB-UniRule"/>
</dbReference>
<dbReference type="InterPro" id="IPR001650">
    <property type="entry name" value="Helicase_C-like"/>
</dbReference>
<dbReference type="Proteomes" id="UP000199069">
    <property type="component" value="Unassembled WGS sequence"/>
</dbReference>
<feature type="compositionally biased region" description="Pro residues" evidence="7">
    <location>
        <begin position="443"/>
        <end position="457"/>
    </location>
</feature>
<feature type="compositionally biased region" description="Low complexity" evidence="7">
    <location>
        <begin position="395"/>
        <end position="405"/>
    </location>
</feature>
<dbReference type="Pfam" id="PF00271">
    <property type="entry name" value="Helicase_C"/>
    <property type="match status" value="1"/>
</dbReference>
<dbReference type="PROSITE" id="PS00039">
    <property type="entry name" value="DEAD_ATP_HELICASE"/>
    <property type="match status" value="1"/>
</dbReference>
<dbReference type="InterPro" id="IPR027417">
    <property type="entry name" value="P-loop_NTPase"/>
</dbReference>
<keyword evidence="1 6" id="KW-0547">Nucleotide-binding</keyword>
<feature type="compositionally biased region" description="Basic and acidic residues" evidence="7">
    <location>
        <begin position="276"/>
        <end position="315"/>
    </location>
</feature>
<organism evidence="10 11">
    <name type="scientific">Rhodotorula toruloides</name>
    <name type="common">Yeast</name>
    <name type="synonym">Rhodosporidium toruloides</name>
    <dbReference type="NCBI Taxonomy" id="5286"/>
    <lineage>
        <taxon>Eukaryota</taxon>
        <taxon>Fungi</taxon>
        <taxon>Dikarya</taxon>
        <taxon>Basidiomycota</taxon>
        <taxon>Pucciniomycotina</taxon>
        <taxon>Microbotryomycetes</taxon>
        <taxon>Sporidiobolales</taxon>
        <taxon>Sporidiobolaceae</taxon>
        <taxon>Rhodotorula</taxon>
    </lineage>
</organism>
<gene>
    <name evidence="10" type="primary">FGENESH: predicted gene_13.221</name>
    <name evidence="10" type="ORF">BN2166_0063910</name>
</gene>
<comment type="function">
    <text evidence="6">RNA helicase.</text>
</comment>
<dbReference type="SMART" id="SM00490">
    <property type="entry name" value="HELICc"/>
    <property type="match status" value="1"/>
</dbReference>
<comment type="domain">
    <text evidence="6">The Q motif is unique to and characteristic of the DEAD box family of RNA helicases and controls ATP binding and hydrolysis.</text>
</comment>
<name>A0A0K3CPZ5_RHOTO</name>
<feature type="region of interest" description="Disordered" evidence="7">
    <location>
        <begin position="1"/>
        <end position="467"/>
    </location>
</feature>
<accession>A0A0K3CPZ5</accession>
<protein>
    <recommendedName>
        <fullName evidence="6">ATP-dependent RNA helicase</fullName>
        <ecNumber evidence="6">3.6.4.13</ecNumber>
    </recommendedName>
</protein>
<dbReference type="CDD" id="cd18787">
    <property type="entry name" value="SF2_C_DEAD"/>
    <property type="match status" value="1"/>
</dbReference>
<comment type="catalytic activity">
    <reaction evidence="6">
        <text>ATP + H2O = ADP + phosphate + H(+)</text>
        <dbReference type="Rhea" id="RHEA:13065"/>
        <dbReference type="ChEBI" id="CHEBI:15377"/>
        <dbReference type="ChEBI" id="CHEBI:15378"/>
        <dbReference type="ChEBI" id="CHEBI:30616"/>
        <dbReference type="ChEBI" id="CHEBI:43474"/>
        <dbReference type="ChEBI" id="CHEBI:456216"/>
        <dbReference type="EC" id="3.6.4.13"/>
    </reaction>
</comment>
<evidence type="ECO:0000256" key="5">
    <source>
        <dbReference type="ARBA" id="ARBA00022884"/>
    </source>
</evidence>
<evidence type="ECO:0000256" key="2">
    <source>
        <dbReference type="ARBA" id="ARBA00022801"/>
    </source>
</evidence>
<feature type="domain" description="Helicase ATP-binding" evidence="8">
    <location>
        <begin position="548"/>
        <end position="791"/>
    </location>
</feature>
<keyword evidence="4 6" id="KW-0067">ATP-binding</keyword>
<feature type="compositionally biased region" description="Basic residues" evidence="7">
    <location>
        <begin position="374"/>
        <end position="384"/>
    </location>
</feature>
<dbReference type="InterPro" id="IPR014001">
    <property type="entry name" value="Helicase_ATP-bd"/>
</dbReference>
<dbReference type="PANTHER" id="PTHR24031">
    <property type="entry name" value="RNA HELICASE"/>
    <property type="match status" value="1"/>
</dbReference>
<keyword evidence="3 6" id="KW-0347">Helicase</keyword>
<reference evidence="10 11" key="1">
    <citation type="submission" date="2015-07" db="EMBL/GenBank/DDBJ databases">
        <authorList>
            <person name="Cajimat M.N.B."/>
            <person name="Milazzo M.L."/>
            <person name="Fulhorst C.F."/>
        </authorList>
    </citation>
    <scope>NUCLEOTIDE SEQUENCE [LARGE SCALE GENOMIC DNA]</scope>
    <source>
        <strain evidence="10">Single colony</strain>
    </source>
</reference>
<dbReference type="GO" id="GO:0003724">
    <property type="term" value="F:RNA helicase activity"/>
    <property type="evidence" value="ECO:0007669"/>
    <property type="project" value="UniProtKB-EC"/>
</dbReference>
<proteinExistence type="inferred from homology"/>
<dbReference type="AlphaFoldDB" id="A0A0K3CPZ5"/>
<dbReference type="SUPFAM" id="SSF52540">
    <property type="entry name" value="P-loop containing nucleoside triphosphate hydrolases"/>
    <property type="match status" value="1"/>
</dbReference>
<evidence type="ECO:0000313" key="10">
    <source>
        <dbReference type="EMBL" id="CTR10530.1"/>
    </source>
</evidence>
<feature type="compositionally biased region" description="Low complexity" evidence="7">
    <location>
        <begin position="168"/>
        <end position="179"/>
    </location>
</feature>
<evidence type="ECO:0000259" key="9">
    <source>
        <dbReference type="PROSITE" id="PS51194"/>
    </source>
</evidence>
<feature type="domain" description="Helicase C-terminal" evidence="9">
    <location>
        <begin position="833"/>
        <end position="993"/>
    </location>
</feature>
<dbReference type="GO" id="GO:0005524">
    <property type="term" value="F:ATP binding"/>
    <property type="evidence" value="ECO:0007669"/>
    <property type="project" value="UniProtKB-UniRule"/>
</dbReference>
<dbReference type="SMART" id="SM00487">
    <property type="entry name" value="DEXDc"/>
    <property type="match status" value="1"/>
</dbReference>
<dbReference type="EMBL" id="CWKI01000013">
    <property type="protein sequence ID" value="CTR10530.1"/>
    <property type="molecule type" value="Genomic_DNA"/>
</dbReference>
<evidence type="ECO:0000256" key="7">
    <source>
        <dbReference type="SAM" id="MobiDB-lite"/>
    </source>
</evidence>
<comment type="similarity">
    <text evidence="6">Belongs to the DEAD box helicase family.</text>
</comment>
<feature type="compositionally biased region" description="Acidic residues" evidence="7">
    <location>
        <begin position="246"/>
        <end position="262"/>
    </location>
</feature>
<dbReference type="Pfam" id="PF00270">
    <property type="entry name" value="DEAD"/>
    <property type="match status" value="1"/>
</dbReference>
<feature type="compositionally biased region" description="Low complexity" evidence="7">
    <location>
        <begin position="34"/>
        <end position="54"/>
    </location>
</feature>
<dbReference type="PROSITE" id="PS51194">
    <property type="entry name" value="HELICASE_CTER"/>
    <property type="match status" value="1"/>
</dbReference>
<keyword evidence="11" id="KW-1185">Reference proteome</keyword>
<feature type="compositionally biased region" description="Basic and acidic residues" evidence="7">
    <location>
        <begin position="362"/>
        <end position="372"/>
    </location>
</feature>
<dbReference type="InterPro" id="IPR011545">
    <property type="entry name" value="DEAD/DEAH_box_helicase_dom"/>
</dbReference>
<dbReference type="GO" id="GO:0016787">
    <property type="term" value="F:hydrolase activity"/>
    <property type="evidence" value="ECO:0007669"/>
    <property type="project" value="UniProtKB-KW"/>
</dbReference>
<feature type="compositionally biased region" description="Basic residues" evidence="7">
    <location>
        <begin position="201"/>
        <end position="222"/>
    </location>
</feature>
<dbReference type="OMA" id="EWKPAPG"/>
<keyword evidence="2 6" id="KW-0378">Hydrolase</keyword>
<dbReference type="Gene3D" id="3.40.50.300">
    <property type="entry name" value="P-loop containing nucleotide triphosphate hydrolases"/>
    <property type="match status" value="2"/>
</dbReference>
<feature type="compositionally biased region" description="Acidic residues" evidence="7">
    <location>
        <begin position="349"/>
        <end position="361"/>
    </location>
</feature>